<sequence>MVTPRRTRVEAMGEKASVTPLELFFDLVFVFALTRVTDWMADDPSVESLVRGALILTVLWWTWVGYAWLGNVAKADEGILRVGMFVATAGVFVGAITIPEAFDDLPGGLYGPVVFAVCYFVVRAVHIALFWVVAREDPMLRRQVARFLPSMLAGTILLLVASETEGWVQTLLWVAALLGDYLGTVLSGTDWRLASASHFAERHGLIIIVALGESVVSIGIGVAALPISWPIIIASALGLTVVAALWWAYFDVTSLLAEHELASAVGERQIRLARGCYSFLHLPMVIGIIMLSLGLKKVLLYVGGGEEHSLSDPIYGVPLAALYGGTALYLLAHVWFKWYAMHELSRARIAVAVVLLAVTPLVASIPALATLAVLAVVLVAMVGWETHRYAELRHHVRHGDHPSGSRGDGGHPPAGHDGHPAT</sequence>
<feature type="transmembrane region" description="Helical" evidence="2">
    <location>
        <begin position="78"/>
        <end position="98"/>
    </location>
</feature>
<evidence type="ECO:0000313" key="4">
    <source>
        <dbReference type="Proteomes" id="UP001597182"/>
    </source>
</evidence>
<feature type="transmembrane region" description="Helical" evidence="2">
    <location>
        <begin position="276"/>
        <end position="295"/>
    </location>
</feature>
<evidence type="ECO:0000256" key="2">
    <source>
        <dbReference type="SAM" id="Phobius"/>
    </source>
</evidence>
<organism evidence="3 4">
    <name type="scientific">Pseudonocardia benzenivorans</name>
    <dbReference type="NCBI Taxonomy" id="228005"/>
    <lineage>
        <taxon>Bacteria</taxon>
        <taxon>Bacillati</taxon>
        <taxon>Actinomycetota</taxon>
        <taxon>Actinomycetes</taxon>
        <taxon>Pseudonocardiales</taxon>
        <taxon>Pseudonocardiaceae</taxon>
        <taxon>Pseudonocardia</taxon>
    </lineage>
</organism>
<dbReference type="Pfam" id="PF06772">
    <property type="entry name" value="LtrA"/>
    <property type="match status" value="1"/>
</dbReference>
<protein>
    <submittedName>
        <fullName evidence="3">Low temperature requirement protein A</fullName>
    </submittedName>
</protein>
<name>A0ABW3VMP5_9PSEU</name>
<feature type="transmembrane region" description="Helical" evidence="2">
    <location>
        <begin position="348"/>
        <end position="381"/>
    </location>
</feature>
<proteinExistence type="predicted"/>
<feature type="transmembrane region" description="Helical" evidence="2">
    <location>
        <begin position="21"/>
        <end position="37"/>
    </location>
</feature>
<feature type="transmembrane region" description="Helical" evidence="2">
    <location>
        <begin position="144"/>
        <end position="161"/>
    </location>
</feature>
<keyword evidence="2" id="KW-0812">Transmembrane</keyword>
<feature type="transmembrane region" description="Helical" evidence="2">
    <location>
        <begin position="110"/>
        <end position="132"/>
    </location>
</feature>
<keyword evidence="2" id="KW-0472">Membrane</keyword>
<feature type="transmembrane region" description="Helical" evidence="2">
    <location>
        <begin position="231"/>
        <end position="250"/>
    </location>
</feature>
<evidence type="ECO:0000313" key="3">
    <source>
        <dbReference type="EMBL" id="MFD1236223.1"/>
    </source>
</evidence>
<dbReference type="InterPro" id="IPR010640">
    <property type="entry name" value="Low_temperature_requirement_A"/>
</dbReference>
<dbReference type="Proteomes" id="UP001597182">
    <property type="component" value="Unassembled WGS sequence"/>
</dbReference>
<feature type="region of interest" description="Disordered" evidence="1">
    <location>
        <begin position="397"/>
        <end position="422"/>
    </location>
</feature>
<dbReference type="PANTHER" id="PTHR36840:SF1">
    <property type="entry name" value="BLL5714 PROTEIN"/>
    <property type="match status" value="1"/>
</dbReference>
<feature type="transmembrane region" description="Helical" evidence="2">
    <location>
        <begin position="49"/>
        <end position="69"/>
    </location>
</feature>
<dbReference type="EMBL" id="JBHTMB010000211">
    <property type="protein sequence ID" value="MFD1236223.1"/>
    <property type="molecule type" value="Genomic_DNA"/>
</dbReference>
<feature type="transmembrane region" description="Helical" evidence="2">
    <location>
        <begin position="167"/>
        <end position="183"/>
    </location>
</feature>
<keyword evidence="4" id="KW-1185">Reference proteome</keyword>
<dbReference type="RefSeq" id="WP_199796779.1">
    <property type="nucleotide sequence ID" value="NZ_BAABKS010000012.1"/>
</dbReference>
<comment type="caution">
    <text evidence="3">The sequence shown here is derived from an EMBL/GenBank/DDBJ whole genome shotgun (WGS) entry which is preliminary data.</text>
</comment>
<reference evidence="4" key="1">
    <citation type="journal article" date="2019" name="Int. J. Syst. Evol. Microbiol.">
        <title>The Global Catalogue of Microorganisms (GCM) 10K type strain sequencing project: providing services to taxonomists for standard genome sequencing and annotation.</title>
        <authorList>
            <consortium name="The Broad Institute Genomics Platform"/>
            <consortium name="The Broad Institute Genome Sequencing Center for Infectious Disease"/>
            <person name="Wu L."/>
            <person name="Ma J."/>
        </authorList>
    </citation>
    <scope>NUCLEOTIDE SEQUENCE [LARGE SCALE GENOMIC DNA]</scope>
    <source>
        <strain evidence="4">CCUG 49018</strain>
    </source>
</reference>
<dbReference type="PANTHER" id="PTHR36840">
    <property type="entry name" value="BLL5714 PROTEIN"/>
    <property type="match status" value="1"/>
</dbReference>
<keyword evidence="2" id="KW-1133">Transmembrane helix</keyword>
<feature type="transmembrane region" description="Helical" evidence="2">
    <location>
        <begin position="204"/>
        <end position="225"/>
    </location>
</feature>
<feature type="transmembrane region" description="Helical" evidence="2">
    <location>
        <begin position="315"/>
        <end position="336"/>
    </location>
</feature>
<evidence type="ECO:0000256" key="1">
    <source>
        <dbReference type="SAM" id="MobiDB-lite"/>
    </source>
</evidence>
<gene>
    <name evidence="3" type="ORF">ACFQ34_23275</name>
</gene>
<accession>A0ABW3VMP5</accession>